<dbReference type="InterPro" id="IPR040442">
    <property type="entry name" value="Pyrv_kinase-like_dom_sf"/>
</dbReference>
<evidence type="ECO:0000256" key="1">
    <source>
        <dbReference type="ARBA" id="ARBA00005704"/>
    </source>
</evidence>
<protein>
    <recommendedName>
        <fullName evidence="2">methylisocitrate lyase</fullName>
        <ecNumber evidence="2">4.1.3.30</ecNumber>
    </recommendedName>
</protein>
<gene>
    <name evidence="4" type="ORF">JMJ77_000827</name>
</gene>
<accession>A0A9P7RA53</accession>
<comment type="caution">
    <text evidence="4">The sequence shown here is derived from an EMBL/GenBank/DDBJ whole genome shotgun (WGS) entry which is preliminary data.</text>
</comment>
<comment type="similarity">
    <text evidence="1">Belongs to the isocitrate lyase/PEP mutase superfamily. Isocitrate lyase family.</text>
</comment>
<evidence type="ECO:0000313" key="5">
    <source>
        <dbReference type="Proteomes" id="UP000699042"/>
    </source>
</evidence>
<evidence type="ECO:0000256" key="2">
    <source>
        <dbReference type="ARBA" id="ARBA00012260"/>
    </source>
</evidence>
<dbReference type="AlphaFoldDB" id="A0A9P7RA53"/>
<dbReference type="InterPro" id="IPR006254">
    <property type="entry name" value="Isocitrate_lyase"/>
</dbReference>
<name>A0A9P7RA53_9PEZI</name>
<evidence type="ECO:0000256" key="3">
    <source>
        <dbReference type="ARBA" id="ARBA00023239"/>
    </source>
</evidence>
<dbReference type="GO" id="GO:0046421">
    <property type="term" value="F:methylisocitrate lyase activity"/>
    <property type="evidence" value="ECO:0007669"/>
    <property type="project" value="UniProtKB-EC"/>
</dbReference>
<dbReference type="Proteomes" id="UP000699042">
    <property type="component" value="Unassembled WGS sequence"/>
</dbReference>
<dbReference type="EC" id="4.1.3.30" evidence="2"/>
<dbReference type="EMBL" id="JAESDN010000003">
    <property type="protein sequence ID" value="KAG7053745.1"/>
    <property type="molecule type" value="Genomic_DNA"/>
</dbReference>
<dbReference type="GO" id="GO:0004451">
    <property type="term" value="F:isocitrate lyase activity"/>
    <property type="evidence" value="ECO:0007669"/>
    <property type="project" value="InterPro"/>
</dbReference>
<keyword evidence="5" id="KW-1185">Reference proteome</keyword>
<evidence type="ECO:0000313" key="4">
    <source>
        <dbReference type="EMBL" id="KAG7053745.1"/>
    </source>
</evidence>
<reference evidence="4" key="1">
    <citation type="submission" date="2021-05" db="EMBL/GenBank/DDBJ databases">
        <title>Comparative genomics of three Colletotrichum scovillei strains and genetic complementation revealed genes involved fungal growth and virulence on chili pepper.</title>
        <authorList>
            <person name="Hsieh D.-K."/>
            <person name="Chuang S.-C."/>
            <person name="Chen C.-Y."/>
            <person name="Chao Y.-T."/>
            <person name="Lu M.-Y.J."/>
            <person name="Lee M.-H."/>
            <person name="Shih M.-C."/>
        </authorList>
    </citation>
    <scope>NUCLEOTIDE SEQUENCE</scope>
    <source>
        <strain evidence="4">Coll-153</strain>
    </source>
</reference>
<sequence length="189" mass="21373">MRESRDTAIALQDWRATAKRILGKDITFDWELQRTPLGQYMWQWSKKAVIDRCFLAAPLGDVTWNRQDKEDMHGFYTALREAYLNRLPAFAYTGTYDFSKGVSSPEEVETLPADIAKWGIGLSLHAKQFAERFKQEGIAGYMRNVAAPAIEAWLPISLGGQSHLADTSPMRSLMLLDQGRSRNASERGS</sequence>
<proteinExistence type="inferred from homology"/>
<organism evidence="4 5">
    <name type="scientific">Colletotrichum scovillei</name>
    <dbReference type="NCBI Taxonomy" id="1209932"/>
    <lineage>
        <taxon>Eukaryota</taxon>
        <taxon>Fungi</taxon>
        <taxon>Dikarya</taxon>
        <taxon>Ascomycota</taxon>
        <taxon>Pezizomycotina</taxon>
        <taxon>Sordariomycetes</taxon>
        <taxon>Hypocreomycetidae</taxon>
        <taxon>Glomerellales</taxon>
        <taxon>Glomerellaceae</taxon>
        <taxon>Colletotrichum</taxon>
        <taxon>Colletotrichum acutatum species complex</taxon>
    </lineage>
</organism>
<dbReference type="Gene3D" id="3.20.20.60">
    <property type="entry name" value="Phosphoenolpyruvate-binding domains"/>
    <property type="match status" value="1"/>
</dbReference>
<dbReference type="GO" id="GO:0019752">
    <property type="term" value="P:carboxylic acid metabolic process"/>
    <property type="evidence" value="ECO:0007669"/>
    <property type="project" value="InterPro"/>
</dbReference>
<dbReference type="Pfam" id="PF00463">
    <property type="entry name" value="ICL"/>
    <property type="match status" value="1"/>
</dbReference>
<dbReference type="InterPro" id="IPR015813">
    <property type="entry name" value="Pyrv/PenolPyrv_kinase-like_dom"/>
</dbReference>
<keyword evidence="3 4" id="KW-0456">Lyase</keyword>
<dbReference type="SUPFAM" id="SSF51621">
    <property type="entry name" value="Phosphoenolpyruvate/pyruvate domain"/>
    <property type="match status" value="1"/>
</dbReference>